<name>A0AAU9KAR5_9CILI</name>
<dbReference type="GO" id="GO:0003700">
    <property type="term" value="F:DNA-binding transcription factor activity"/>
    <property type="evidence" value="ECO:0007669"/>
    <property type="project" value="InterPro"/>
</dbReference>
<dbReference type="AlphaFoldDB" id="A0AAU9KAR5"/>
<sequence length="96" mass="11415">MKASEVTSNEKTTEQRQQRLEMNRAAAMRSRNKKKMEMMRFKSLVVELSNEKALLLQKIQQYEMLIQASYTENSMLKVEMSQLIFENSMLKQTLKY</sequence>
<dbReference type="InterPro" id="IPR046347">
    <property type="entry name" value="bZIP_sf"/>
</dbReference>
<evidence type="ECO:0000259" key="1">
    <source>
        <dbReference type="PROSITE" id="PS50217"/>
    </source>
</evidence>
<feature type="domain" description="BZIP" evidence="1">
    <location>
        <begin position="13"/>
        <end position="63"/>
    </location>
</feature>
<accession>A0AAU9KAR5</accession>
<keyword evidence="3" id="KW-1185">Reference proteome</keyword>
<dbReference type="SUPFAM" id="SSF57959">
    <property type="entry name" value="Leucine zipper domain"/>
    <property type="match status" value="1"/>
</dbReference>
<comment type="caution">
    <text evidence="2">The sequence shown here is derived from an EMBL/GenBank/DDBJ whole genome shotgun (WGS) entry which is preliminary data.</text>
</comment>
<dbReference type="InterPro" id="IPR004827">
    <property type="entry name" value="bZIP"/>
</dbReference>
<evidence type="ECO:0000313" key="2">
    <source>
        <dbReference type="EMBL" id="CAG9332700.1"/>
    </source>
</evidence>
<gene>
    <name evidence="2" type="ORF">BSTOLATCC_MIC56992</name>
</gene>
<dbReference type="Pfam" id="PF07716">
    <property type="entry name" value="bZIP_2"/>
    <property type="match status" value="1"/>
</dbReference>
<dbReference type="SMART" id="SM00338">
    <property type="entry name" value="BRLZ"/>
    <property type="match status" value="1"/>
</dbReference>
<protein>
    <recommendedName>
        <fullName evidence="1">BZIP domain-containing protein</fullName>
    </recommendedName>
</protein>
<dbReference type="EMBL" id="CAJZBQ010000055">
    <property type="protein sequence ID" value="CAG9332700.1"/>
    <property type="molecule type" value="Genomic_DNA"/>
</dbReference>
<dbReference type="PROSITE" id="PS50217">
    <property type="entry name" value="BZIP"/>
    <property type="match status" value="1"/>
</dbReference>
<dbReference type="Gene3D" id="1.20.5.170">
    <property type="match status" value="1"/>
</dbReference>
<proteinExistence type="predicted"/>
<dbReference type="Proteomes" id="UP001162131">
    <property type="component" value="Unassembled WGS sequence"/>
</dbReference>
<organism evidence="2 3">
    <name type="scientific">Blepharisma stoltei</name>
    <dbReference type="NCBI Taxonomy" id="1481888"/>
    <lineage>
        <taxon>Eukaryota</taxon>
        <taxon>Sar</taxon>
        <taxon>Alveolata</taxon>
        <taxon>Ciliophora</taxon>
        <taxon>Postciliodesmatophora</taxon>
        <taxon>Heterotrichea</taxon>
        <taxon>Heterotrichida</taxon>
        <taxon>Blepharismidae</taxon>
        <taxon>Blepharisma</taxon>
    </lineage>
</organism>
<reference evidence="2" key="1">
    <citation type="submission" date="2021-09" db="EMBL/GenBank/DDBJ databases">
        <authorList>
            <consortium name="AG Swart"/>
            <person name="Singh M."/>
            <person name="Singh A."/>
            <person name="Seah K."/>
            <person name="Emmerich C."/>
        </authorList>
    </citation>
    <scope>NUCLEOTIDE SEQUENCE</scope>
    <source>
        <strain evidence="2">ATCC30299</strain>
    </source>
</reference>
<evidence type="ECO:0000313" key="3">
    <source>
        <dbReference type="Proteomes" id="UP001162131"/>
    </source>
</evidence>